<feature type="chain" id="PRO_5034943326" evidence="1">
    <location>
        <begin position="31"/>
        <end position="377"/>
    </location>
</feature>
<protein>
    <submittedName>
        <fullName evidence="4">Ras association domain family member 6</fullName>
    </submittedName>
</protein>
<dbReference type="SMART" id="SM00314">
    <property type="entry name" value="RA"/>
    <property type="match status" value="1"/>
</dbReference>
<gene>
    <name evidence="4" type="primary">rassf6</name>
</gene>
<dbReference type="CDD" id="cd21895">
    <property type="entry name" value="SARAH_RASSF6"/>
    <property type="match status" value="1"/>
</dbReference>
<feature type="signal peptide" evidence="1">
    <location>
        <begin position="1"/>
        <end position="30"/>
    </location>
</feature>
<dbReference type="Pfam" id="PF00788">
    <property type="entry name" value="RA"/>
    <property type="match status" value="1"/>
</dbReference>
<dbReference type="Ensembl" id="ENSNFUT00015042931.1">
    <property type="protein sequence ID" value="ENSNFUP00015041127.1"/>
    <property type="gene ID" value="ENSNFUG00015019738.1"/>
</dbReference>
<dbReference type="Gene3D" id="3.10.20.90">
    <property type="entry name" value="Phosphatidylinositol 3-kinase Catalytic Subunit, Chain A, domain 1"/>
    <property type="match status" value="1"/>
</dbReference>
<dbReference type="PANTHER" id="PTHR22738">
    <property type="entry name" value="RASSF"/>
    <property type="match status" value="1"/>
</dbReference>
<evidence type="ECO:0000313" key="4">
    <source>
        <dbReference type="Ensembl" id="ENSNFUP00015041127.1"/>
    </source>
</evidence>
<dbReference type="Proteomes" id="UP000694548">
    <property type="component" value="Chromosome sgr02"/>
</dbReference>
<dbReference type="InterPro" id="IPR049787">
    <property type="entry name" value="SARAH_RASSF6"/>
</dbReference>
<proteinExistence type="predicted"/>
<keyword evidence="5" id="KW-1185">Reference proteome</keyword>
<sequence>MTSHACFPFVAMCTKKRCLLLNCCLFLCSSRTEMNAAFIQTGNGRILTRATFLSLVNTYNCFLKDQTQLHLTYSQCADGQVIVDGYLNISWGVRRPIRLKIQDDKQILPFAPLLPPDPTSPVSPVASKSSMSRWGEYNNLHQIDEVAESEAAHETVVKDPLPGPPVYETATLRPMRQKNPELEAETNLFRCMSDASLVKRRRSKGKPAAQQEEERQHRFSINGHFYNYKTSIFTPSFGTSTKVRISSNMTTDQVIVQLLHKFKIENDPQEFALYCIHQSGEKKKLNNRDYPLWERILQGPSDDIMKIFLMDMYEEEVSNDVAQYLNLELPILKQVLIQLKEAENREIQRVINKYHQQHRLLSNMLNCRTSPHIETSV</sequence>
<dbReference type="SUPFAM" id="SSF54236">
    <property type="entry name" value="Ubiquitin-like"/>
    <property type="match status" value="1"/>
</dbReference>
<dbReference type="Pfam" id="PF16517">
    <property type="entry name" value="Nore1-SARAH"/>
    <property type="match status" value="1"/>
</dbReference>
<keyword evidence="1" id="KW-0732">Signal</keyword>
<reference evidence="4" key="3">
    <citation type="submission" date="2025-09" db="UniProtKB">
        <authorList>
            <consortium name="Ensembl"/>
        </authorList>
    </citation>
    <scope>IDENTIFICATION</scope>
</reference>
<evidence type="ECO:0000313" key="5">
    <source>
        <dbReference type="Proteomes" id="UP000694548"/>
    </source>
</evidence>
<dbReference type="InterPro" id="IPR000159">
    <property type="entry name" value="RA_dom"/>
</dbReference>
<reference evidence="4" key="1">
    <citation type="submission" date="2014-08" db="EMBL/GenBank/DDBJ databases">
        <authorList>
            <person name="Senf B."/>
            <person name="Petzold A."/>
            <person name="Downie B.R."/>
            <person name="Koch P."/>
            <person name="Platzer M."/>
        </authorList>
    </citation>
    <scope>NUCLEOTIDE SEQUENCE [LARGE SCALE GENOMIC DNA]</scope>
    <source>
        <strain evidence="4">GRZ</strain>
    </source>
</reference>
<reference evidence="4" key="2">
    <citation type="submission" date="2025-08" db="UniProtKB">
        <authorList>
            <consortium name="Ensembl"/>
        </authorList>
    </citation>
    <scope>IDENTIFICATION</scope>
</reference>
<name>A0A8C6PB75_NOTFU</name>
<dbReference type="InterPro" id="IPR011524">
    <property type="entry name" value="SARAH_dom"/>
</dbReference>
<dbReference type="InterPro" id="IPR029071">
    <property type="entry name" value="Ubiquitin-like_domsf"/>
</dbReference>
<dbReference type="InterPro" id="IPR033614">
    <property type="entry name" value="RASSF1-6"/>
</dbReference>
<dbReference type="PROSITE" id="PS50951">
    <property type="entry name" value="SARAH"/>
    <property type="match status" value="1"/>
</dbReference>
<evidence type="ECO:0000259" key="2">
    <source>
        <dbReference type="PROSITE" id="PS50200"/>
    </source>
</evidence>
<dbReference type="GO" id="GO:0007165">
    <property type="term" value="P:signal transduction"/>
    <property type="evidence" value="ECO:0007669"/>
    <property type="project" value="InterPro"/>
</dbReference>
<evidence type="ECO:0000259" key="3">
    <source>
        <dbReference type="PROSITE" id="PS50951"/>
    </source>
</evidence>
<accession>A0A8C6PB75</accession>
<organism evidence="4 5">
    <name type="scientific">Nothobranchius furzeri</name>
    <name type="common">Turquoise killifish</name>
    <dbReference type="NCBI Taxonomy" id="105023"/>
    <lineage>
        <taxon>Eukaryota</taxon>
        <taxon>Metazoa</taxon>
        <taxon>Chordata</taxon>
        <taxon>Craniata</taxon>
        <taxon>Vertebrata</taxon>
        <taxon>Euteleostomi</taxon>
        <taxon>Actinopterygii</taxon>
        <taxon>Neopterygii</taxon>
        <taxon>Teleostei</taxon>
        <taxon>Neoteleostei</taxon>
        <taxon>Acanthomorphata</taxon>
        <taxon>Ovalentaria</taxon>
        <taxon>Atherinomorphae</taxon>
        <taxon>Cyprinodontiformes</taxon>
        <taxon>Nothobranchiidae</taxon>
        <taxon>Nothobranchius</taxon>
    </lineage>
</organism>
<dbReference type="GeneTree" id="ENSGT00940000159886"/>
<dbReference type="PROSITE" id="PS50200">
    <property type="entry name" value="RA"/>
    <property type="match status" value="1"/>
</dbReference>
<dbReference type="AlphaFoldDB" id="A0A8C6PB75"/>
<feature type="domain" description="Ras-associating" evidence="2">
    <location>
        <begin position="226"/>
        <end position="314"/>
    </location>
</feature>
<evidence type="ECO:0000256" key="1">
    <source>
        <dbReference type="SAM" id="SignalP"/>
    </source>
</evidence>
<dbReference type="PANTHER" id="PTHR22738:SF3">
    <property type="entry name" value="RAS ASSOCIATION DOMAIN-CONTAINING PROTEIN 6"/>
    <property type="match status" value="1"/>
</dbReference>
<feature type="domain" description="SARAH" evidence="3">
    <location>
        <begin position="321"/>
        <end position="368"/>
    </location>
</feature>